<dbReference type="Proteomes" id="UP000677228">
    <property type="component" value="Unassembled WGS sequence"/>
</dbReference>
<evidence type="ECO:0000313" key="5">
    <source>
        <dbReference type="Proteomes" id="UP000663829"/>
    </source>
</evidence>
<comment type="caution">
    <text evidence="2">The sequence shown here is derived from an EMBL/GenBank/DDBJ whole genome shotgun (WGS) entry which is preliminary data.</text>
</comment>
<dbReference type="Proteomes" id="UP000681722">
    <property type="component" value="Unassembled WGS sequence"/>
</dbReference>
<feature type="non-terminal residue" evidence="2">
    <location>
        <position position="1"/>
    </location>
</feature>
<dbReference type="Proteomes" id="UP000663829">
    <property type="component" value="Unassembled WGS sequence"/>
</dbReference>
<gene>
    <name evidence="2" type="ORF">GPM918_LOCUS44541</name>
    <name evidence="1" type="ORF">OVA965_LOCUS25503</name>
    <name evidence="4" type="ORF">SRO942_LOCUS46443</name>
    <name evidence="3" type="ORF">TMI583_LOCUS26236</name>
</gene>
<dbReference type="Proteomes" id="UP000682733">
    <property type="component" value="Unassembled WGS sequence"/>
</dbReference>
<accession>A0A816DCA5</accession>
<protein>
    <submittedName>
        <fullName evidence="2">Uncharacterized protein</fullName>
    </submittedName>
</protein>
<dbReference type="EMBL" id="CAJOBC010112893">
    <property type="protein sequence ID" value="CAF4537385.1"/>
    <property type="molecule type" value="Genomic_DNA"/>
</dbReference>
<dbReference type="AlphaFoldDB" id="A0A816DCA5"/>
<name>A0A816DCA5_9BILA</name>
<evidence type="ECO:0000313" key="3">
    <source>
        <dbReference type="EMBL" id="CAF4041858.1"/>
    </source>
</evidence>
<dbReference type="EMBL" id="CAJOBA010037414">
    <property type="protein sequence ID" value="CAF4041858.1"/>
    <property type="molecule type" value="Genomic_DNA"/>
</dbReference>
<proteinExistence type="predicted"/>
<evidence type="ECO:0000313" key="1">
    <source>
        <dbReference type="EMBL" id="CAF1233714.1"/>
    </source>
</evidence>
<dbReference type="EMBL" id="CAJNOK010015864">
    <property type="protein sequence ID" value="CAF1233714.1"/>
    <property type="molecule type" value="Genomic_DNA"/>
</dbReference>
<dbReference type="EMBL" id="CAJNOQ010044751">
    <property type="protein sequence ID" value="CAF1634122.1"/>
    <property type="molecule type" value="Genomic_DNA"/>
</dbReference>
<keyword evidence="5" id="KW-1185">Reference proteome</keyword>
<evidence type="ECO:0000313" key="4">
    <source>
        <dbReference type="EMBL" id="CAF4537385.1"/>
    </source>
</evidence>
<organism evidence="2 5">
    <name type="scientific">Didymodactylos carnosus</name>
    <dbReference type="NCBI Taxonomy" id="1234261"/>
    <lineage>
        <taxon>Eukaryota</taxon>
        <taxon>Metazoa</taxon>
        <taxon>Spiralia</taxon>
        <taxon>Gnathifera</taxon>
        <taxon>Rotifera</taxon>
        <taxon>Eurotatoria</taxon>
        <taxon>Bdelloidea</taxon>
        <taxon>Philodinida</taxon>
        <taxon>Philodinidae</taxon>
        <taxon>Didymodactylos</taxon>
    </lineage>
</organism>
<evidence type="ECO:0000313" key="2">
    <source>
        <dbReference type="EMBL" id="CAF1634122.1"/>
    </source>
</evidence>
<reference evidence="2" key="1">
    <citation type="submission" date="2021-02" db="EMBL/GenBank/DDBJ databases">
        <authorList>
            <person name="Nowell W R."/>
        </authorList>
    </citation>
    <scope>NUCLEOTIDE SEQUENCE</scope>
</reference>
<sequence length="37" mass="4281">LPPDLDEFIVDVLENMDEYENKVYQGSIGLPLTRELD</sequence>